<dbReference type="InParanoid" id="A0A409W3I5"/>
<comment type="caution">
    <text evidence="3">The sequence shown here is derived from an EMBL/GenBank/DDBJ whole genome shotgun (WGS) entry which is preliminary data.</text>
</comment>
<keyword evidence="1" id="KW-1133">Transmembrane helix</keyword>
<feature type="transmembrane region" description="Helical" evidence="1">
    <location>
        <begin position="137"/>
        <end position="159"/>
    </location>
</feature>
<accession>A0A409W3I5</accession>
<dbReference type="PANTHER" id="PTHR40465:SF1">
    <property type="entry name" value="DUF6534 DOMAIN-CONTAINING PROTEIN"/>
    <property type="match status" value="1"/>
</dbReference>
<dbReference type="AlphaFoldDB" id="A0A409W3I5"/>
<feature type="domain" description="DUF6534" evidence="2">
    <location>
        <begin position="182"/>
        <end position="269"/>
    </location>
</feature>
<feature type="transmembrane region" description="Helical" evidence="1">
    <location>
        <begin position="71"/>
        <end position="89"/>
    </location>
</feature>
<dbReference type="Proteomes" id="UP000284706">
    <property type="component" value="Unassembled WGS sequence"/>
</dbReference>
<feature type="transmembrane region" description="Helical" evidence="1">
    <location>
        <begin position="179"/>
        <end position="198"/>
    </location>
</feature>
<evidence type="ECO:0000313" key="4">
    <source>
        <dbReference type="Proteomes" id="UP000284706"/>
    </source>
</evidence>
<dbReference type="EMBL" id="NHYE01005424">
    <property type="protein sequence ID" value="PPQ73079.1"/>
    <property type="molecule type" value="Genomic_DNA"/>
</dbReference>
<reference evidence="3 4" key="1">
    <citation type="journal article" date="2018" name="Evol. Lett.">
        <title>Horizontal gene cluster transfer increased hallucinogenic mushroom diversity.</title>
        <authorList>
            <person name="Reynolds H.T."/>
            <person name="Vijayakumar V."/>
            <person name="Gluck-Thaler E."/>
            <person name="Korotkin H.B."/>
            <person name="Matheny P.B."/>
            <person name="Slot J.C."/>
        </authorList>
    </citation>
    <scope>NUCLEOTIDE SEQUENCE [LARGE SCALE GENOMIC DNA]</scope>
    <source>
        <strain evidence="3 4">SRW20</strain>
    </source>
</reference>
<sequence length="329" mass="36762">MGSPLDSTFGMWLVIVFIQTLLQGCGMLQAWLFFHWYSKDHWAIKAMARIRSFNAFPNIVNHDNLSEIYRLSETFQIVVLFQVTYFYFIDNFGNVPGLLTIHWQDSAQLIGTYLSAFIVQMYFAYCVYTLEKTNKIAAGIITTLAVVQIGSGIAQVVVTSKLTSFTELDSSKPYTTLEAASACLCDIMITFFLVRSLGKHRGEIRSTNSLLTNLMIFAVNRGVLTAICAALNLILFIAIPNTFYFFIGLDLSGKLYMNSALATLNSRQYIVKKSTTGGTGNWSAIQMDTLANSVTKTPSTNEDQHVRVLVSKQSEIHQDMKSTFVDGMV</sequence>
<proteinExistence type="predicted"/>
<name>A0A409W3I5_9AGAR</name>
<dbReference type="OrthoDB" id="3053610at2759"/>
<evidence type="ECO:0000256" key="1">
    <source>
        <dbReference type="SAM" id="Phobius"/>
    </source>
</evidence>
<keyword evidence="1" id="KW-0812">Transmembrane</keyword>
<keyword evidence="4" id="KW-1185">Reference proteome</keyword>
<organism evidence="3 4">
    <name type="scientific">Gymnopilus dilepis</name>
    <dbReference type="NCBI Taxonomy" id="231916"/>
    <lineage>
        <taxon>Eukaryota</taxon>
        <taxon>Fungi</taxon>
        <taxon>Dikarya</taxon>
        <taxon>Basidiomycota</taxon>
        <taxon>Agaricomycotina</taxon>
        <taxon>Agaricomycetes</taxon>
        <taxon>Agaricomycetidae</taxon>
        <taxon>Agaricales</taxon>
        <taxon>Agaricineae</taxon>
        <taxon>Hymenogastraceae</taxon>
        <taxon>Gymnopilus</taxon>
    </lineage>
</organism>
<protein>
    <recommendedName>
        <fullName evidence="2">DUF6534 domain-containing protein</fullName>
    </recommendedName>
</protein>
<evidence type="ECO:0000259" key="2">
    <source>
        <dbReference type="Pfam" id="PF20152"/>
    </source>
</evidence>
<feature type="transmembrane region" description="Helical" evidence="1">
    <location>
        <begin position="109"/>
        <end position="130"/>
    </location>
</feature>
<evidence type="ECO:0000313" key="3">
    <source>
        <dbReference type="EMBL" id="PPQ73079.1"/>
    </source>
</evidence>
<dbReference type="PANTHER" id="PTHR40465">
    <property type="entry name" value="CHROMOSOME 1, WHOLE GENOME SHOTGUN SEQUENCE"/>
    <property type="match status" value="1"/>
</dbReference>
<gene>
    <name evidence="3" type="ORF">CVT26_014645</name>
</gene>
<feature type="transmembrane region" description="Helical" evidence="1">
    <location>
        <begin position="210"/>
        <end position="237"/>
    </location>
</feature>
<dbReference type="Pfam" id="PF20152">
    <property type="entry name" value="DUF6534"/>
    <property type="match status" value="1"/>
</dbReference>
<dbReference type="InterPro" id="IPR045339">
    <property type="entry name" value="DUF6534"/>
</dbReference>
<feature type="transmembrane region" description="Helical" evidence="1">
    <location>
        <begin position="12"/>
        <end position="37"/>
    </location>
</feature>
<keyword evidence="1" id="KW-0472">Membrane</keyword>